<feature type="signal peptide" evidence="2">
    <location>
        <begin position="1"/>
        <end position="25"/>
    </location>
</feature>
<reference evidence="4 5" key="1">
    <citation type="submission" date="2019-03" db="EMBL/GenBank/DDBJ databases">
        <title>Arthrobacter sp. nov., an bacterium isolated from biocrust in Mu Us Desert.</title>
        <authorList>
            <person name="Lixiong L."/>
        </authorList>
    </citation>
    <scope>NUCLEOTIDE SEQUENCE [LARGE SCALE GENOMIC DNA]</scope>
    <source>
        <strain evidence="4 5">SLN-3</strain>
    </source>
</reference>
<keyword evidence="2" id="KW-0732">Signal</keyword>
<dbReference type="AlphaFoldDB" id="A0A4R5TPB8"/>
<evidence type="ECO:0000256" key="2">
    <source>
        <dbReference type="SAM" id="SignalP"/>
    </source>
</evidence>
<dbReference type="GO" id="GO:0016787">
    <property type="term" value="F:hydrolase activity"/>
    <property type="evidence" value="ECO:0007669"/>
    <property type="project" value="UniProtKB-KW"/>
</dbReference>
<dbReference type="RefSeq" id="WP_133404613.1">
    <property type="nucleotide sequence ID" value="NZ_SMTK01000005.1"/>
</dbReference>
<protein>
    <submittedName>
        <fullName evidence="4">Class A beta-lactamase-related serine hydrolase</fullName>
    </submittedName>
</protein>
<dbReference type="EMBL" id="SMTK01000005">
    <property type="protein sequence ID" value="TDK23928.1"/>
    <property type="molecule type" value="Genomic_DNA"/>
</dbReference>
<feature type="domain" description="Beta-lactamase-related" evidence="3">
    <location>
        <begin position="49"/>
        <end position="369"/>
    </location>
</feature>
<evidence type="ECO:0000313" key="5">
    <source>
        <dbReference type="Proteomes" id="UP000295411"/>
    </source>
</evidence>
<dbReference type="Proteomes" id="UP000295411">
    <property type="component" value="Unassembled WGS sequence"/>
</dbReference>
<dbReference type="PANTHER" id="PTHR46825">
    <property type="entry name" value="D-ALANYL-D-ALANINE-CARBOXYPEPTIDASE/ENDOPEPTIDASE AMPH"/>
    <property type="match status" value="1"/>
</dbReference>
<keyword evidence="5" id="KW-1185">Reference proteome</keyword>
<dbReference type="InterPro" id="IPR012338">
    <property type="entry name" value="Beta-lactam/transpept-like"/>
</dbReference>
<dbReference type="OrthoDB" id="3174977at2"/>
<name>A0A4R5TPB8_9MICC</name>
<evidence type="ECO:0000256" key="1">
    <source>
        <dbReference type="SAM" id="Phobius"/>
    </source>
</evidence>
<dbReference type="Gene3D" id="3.40.710.10">
    <property type="entry name" value="DD-peptidase/beta-lactamase superfamily"/>
    <property type="match status" value="1"/>
</dbReference>
<keyword evidence="4" id="KW-0378">Hydrolase</keyword>
<evidence type="ECO:0000313" key="4">
    <source>
        <dbReference type="EMBL" id="TDK23928.1"/>
    </source>
</evidence>
<comment type="caution">
    <text evidence="4">The sequence shown here is derived from an EMBL/GenBank/DDBJ whole genome shotgun (WGS) entry which is preliminary data.</text>
</comment>
<accession>A0A4R5TPB8</accession>
<gene>
    <name evidence="4" type="ORF">E2F48_14120</name>
</gene>
<feature type="transmembrane region" description="Helical" evidence="1">
    <location>
        <begin position="398"/>
        <end position="424"/>
    </location>
</feature>
<feature type="transmembrane region" description="Helical" evidence="1">
    <location>
        <begin position="445"/>
        <end position="467"/>
    </location>
</feature>
<keyword evidence="1" id="KW-0472">Membrane</keyword>
<keyword evidence="1" id="KW-0812">Transmembrane</keyword>
<dbReference type="PANTHER" id="PTHR46825:SF9">
    <property type="entry name" value="BETA-LACTAMASE-RELATED DOMAIN-CONTAINING PROTEIN"/>
    <property type="match status" value="1"/>
</dbReference>
<feature type="chain" id="PRO_5039378120" evidence="2">
    <location>
        <begin position="26"/>
        <end position="530"/>
    </location>
</feature>
<dbReference type="Pfam" id="PF00144">
    <property type="entry name" value="Beta-lactamase"/>
    <property type="match status" value="1"/>
</dbReference>
<evidence type="ECO:0000259" key="3">
    <source>
        <dbReference type="Pfam" id="PF00144"/>
    </source>
</evidence>
<dbReference type="InterPro" id="IPR050491">
    <property type="entry name" value="AmpC-like"/>
</dbReference>
<dbReference type="InterPro" id="IPR001466">
    <property type="entry name" value="Beta-lactam-related"/>
</dbReference>
<organism evidence="4 5">
    <name type="scientific">Arthrobacter crusticola</name>
    <dbReference type="NCBI Taxonomy" id="2547960"/>
    <lineage>
        <taxon>Bacteria</taxon>
        <taxon>Bacillati</taxon>
        <taxon>Actinomycetota</taxon>
        <taxon>Actinomycetes</taxon>
        <taxon>Micrococcales</taxon>
        <taxon>Micrococcaceae</taxon>
        <taxon>Arthrobacter</taxon>
    </lineage>
</organism>
<dbReference type="SUPFAM" id="SSF56601">
    <property type="entry name" value="beta-lactamase/transpeptidase-like"/>
    <property type="match status" value="1"/>
</dbReference>
<sequence>MKHALSAIGTAVLALMLLLSGSLSAASATSPSQPLAPGSPSAANIKDIEEYFTARMKELRIPGAALGITKDDKIVHIATYGQADGDRSVTGSTPFKIGSTSKSFTAVGVMQLVEQGKLNLDAPVQSYVPWFQAADAGASARITVRHLLNQTSGFNTAAGMSYMYHTDVAEDALEREVRASRDFELATEPGEKWAYSNRNYTTLGYLIQVVSGQSYEDYIADHVLAPLGMENTYMYFDEAKENDLAAGHQFWFGMPIKGGGLATNRAITPTGAISSSAEDMSKYLIAHLNGGKYGGGQVLSAEGVAQMHEGAVTTGSGSTKYGMGWIESTIGENPVSTHNGDTGDSHATMMVSPSTGYGVVVLMNGSNGQARLDIPAAGVMSMLMGTTAPDMPSEFGELVTIITLVLVAVLAMQLAALIRSVVLIRRWRRYPARRPGGKLRTLIRIGVPALISFVWVLVLVFVAPAFLSIPITAMSGLDFGWLIIASGTIALGWGVIVRPLLANRSVRFTPRKPDPFENSADLPVFHRQPM</sequence>
<proteinExistence type="predicted"/>
<keyword evidence="1" id="KW-1133">Transmembrane helix</keyword>
<feature type="transmembrane region" description="Helical" evidence="1">
    <location>
        <begin position="479"/>
        <end position="501"/>
    </location>
</feature>